<evidence type="ECO:0000313" key="2">
    <source>
        <dbReference type="EMBL" id="KAG7496945.1"/>
    </source>
</evidence>
<proteinExistence type="predicted"/>
<feature type="region of interest" description="Disordered" evidence="1">
    <location>
        <begin position="15"/>
        <end position="55"/>
    </location>
</feature>
<dbReference type="EMBL" id="JAGKHQ010000015">
    <property type="protein sequence ID" value="KAG7496945.1"/>
    <property type="molecule type" value="Genomic_DNA"/>
</dbReference>
<keyword evidence="3" id="KW-1185">Reference proteome</keyword>
<dbReference type="Proteomes" id="UP000693946">
    <property type="component" value="Linkage Group LG3"/>
</dbReference>
<reference evidence="2 3" key="1">
    <citation type="journal article" date="2021" name="Sci. Rep.">
        <title>Chromosome anchoring in Senegalese sole (Solea senegalensis) reveals sex-associated markers and genome rearrangements in flatfish.</title>
        <authorList>
            <person name="Guerrero-Cozar I."/>
            <person name="Gomez-Garrido J."/>
            <person name="Berbel C."/>
            <person name="Martinez-Blanch J.F."/>
            <person name="Alioto T."/>
            <person name="Claros M.G."/>
            <person name="Gagnaire P.A."/>
            <person name="Manchado M."/>
        </authorList>
    </citation>
    <scope>NUCLEOTIDE SEQUENCE [LARGE SCALE GENOMIC DNA]</scope>
    <source>
        <strain evidence="2">Sse05_10M</strain>
    </source>
</reference>
<gene>
    <name evidence="2" type="ORF">JOB18_028586</name>
</gene>
<evidence type="ECO:0000256" key="1">
    <source>
        <dbReference type="SAM" id="MobiDB-lite"/>
    </source>
</evidence>
<feature type="compositionally biased region" description="Polar residues" evidence="1">
    <location>
        <begin position="15"/>
        <end position="25"/>
    </location>
</feature>
<protein>
    <submittedName>
        <fullName evidence="2">Uncharacterized protein</fullName>
    </submittedName>
</protein>
<sequence length="114" mass="12690">MDAVQTLHQDVTQLSTHFNQITSHPVPSPSPACVDPSTQTPVPSTPPLQHRDPQVPTPERYLGDMGDCGQFLLQFSSVFQTQPFSYTHQPNPQFIVKGCSEMGHCIVEKRLPHL</sequence>
<name>A0AAV6QWD0_SOLSE</name>
<evidence type="ECO:0000313" key="3">
    <source>
        <dbReference type="Proteomes" id="UP000693946"/>
    </source>
</evidence>
<accession>A0AAV6QWD0</accession>
<comment type="caution">
    <text evidence="2">The sequence shown here is derived from an EMBL/GenBank/DDBJ whole genome shotgun (WGS) entry which is preliminary data.</text>
</comment>
<organism evidence="2 3">
    <name type="scientific">Solea senegalensis</name>
    <name type="common">Senegalese sole</name>
    <dbReference type="NCBI Taxonomy" id="28829"/>
    <lineage>
        <taxon>Eukaryota</taxon>
        <taxon>Metazoa</taxon>
        <taxon>Chordata</taxon>
        <taxon>Craniata</taxon>
        <taxon>Vertebrata</taxon>
        <taxon>Euteleostomi</taxon>
        <taxon>Actinopterygii</taxon>
        <taxon>Neopterygii</taxon>
        <taxon>Teleostei</taxon>
        <taxon>Neoteleostei</taxon>
        <taxon>Acanthomorphata</taxon>
        <taxon>Carangaria</taxon>
        <taxon>Pleuronectiformes</taxon>
        <taxon>Pleuronectoidei</taxon>
        <taxon>Soleidae</taxon>
        <taxon>Solea</taxon>
    </lineage>
</organism>
<dbReference type="AlphaFoldDB" id="A0AAV6QWD0"/>